<organism evidence="5 6">
    <name type="scientific">Cohnella endophytica</name>
    <dbReference type="NCBI Taxonomy" id="2419778"/>
    <lineage>
        <taxon>Bacteria</taxon>
        <taxon>Bacillati</taxon>
        <taxon>Bacillota</taxon>
        <taxon>Bacilli</taxon>
        <taxon>Bacillales</taxon>
        <taxon>Paenibacillaceae</taxon>
        <taxon>Cohnella</taxon>
    </lineage>
</organism>
<dbReference type="PANTHER" id="PTHR46112">
    <property type="entry name" value="AMINOPEPTIDASE"/>
    <property type="match status" value="1"/>
</dbReference>
<keyword evidence="6" id="KW-1185">Reference proteome</keyword>
<accession>A0A494Y104</accession>
<keyword evidence="5" id="KW-0031">Aminopeptidase</keyword>
<dbReference type="GO" id="GO:0004177">
    <property type="term" value="F:aminopeptidase activity"/>
    <property type="evidence" value="ECO:0007669"/>
    <property type="project" value="UniProtKB-KW"/>
</dbReference>
<dbReference type="RefSeq" id="WP_120977177.1">
    <property type="nucleotide sequence ID" value="NZ_RBZM01000005.1"/>
</dbReference>
<dbReference type="EMBL" id="RBZM01000005">
    <property type="protein sequence ID" value="RKP54097.1"/>
    <property type="molecule type" value="Genomic_DNA"/>
</dbReference>
<name>A0A494Y104_9BACL</name>
<dbReference type="SUPFAM" id="SSF55920">
    <property type="entry name" value="Creatinase/aminopeptidase"/>
    <property type="match status" value="1"/>
</dbReference>
<dbReference type="PANTHER" id="PTHR46112:SF3">
    <property type="entry name" value="AMINOPEPTIDASE YPDF"/>
    <property type="match status" value="1"/>
</dbReference>
<evidence type="ECO:0000313" key="6">
    <source>
        <dbReference type="Proteomes" id="UP000282076"/>
    </source>
</evidence>
<evidence type="ECO:0000259" key="4">
    <source>
        <dbReference type="Pfam" id="PF01321"/>
    </source>
</evidence>
<protein>
    <submittedName>
        <fullName evidence="5">Aminopeptidase P family protein</fullName>
    </submittedName>
</protein>
<dbReference type="CDD" id="cd01092">
    <property type="entry name" value="APP-like"/>
    <property type="match status" value="1"/>
</dbReference>
<dbReference type="GO" id="GO:0046872">
    <property type="term" value="F:metal ion binding"/>
    <property type="evidence" value="ECO:0007669"/>
    <property type="project" value="UniProtKB-KW"/>
</dbReference>
<reference evidence="5 6" key="1">
    <citation type="submission" date="2018-10" db="EMBL/GenBank/DDBJ databases">
        <title>Cohnella sp. M2MS4P-1, whole genome shotgun sequence.</title>
        <authorList>
            <person name="Tuo L."/>
        </authorList>
    </citation>
    <scope>NUCLEOTIDE SEQUENCE [LARGE SCALE GENOMIC DNA]</scope>
    <source>
        <strain evidence="5 6">M2MS4P-1</strain>
    </source>
</reference>
<proteinExistence type="predicted"/>
<dbReference type="Gene3D" id="3.40.350.10">
    <property type="entry name" value="Creatinase/prolidase N-terminal domain"/>
    <property type="match status" value="1"/>
</dbReference>
<sequence>MTRARISRLRSVVQEKGFDAILISHGPNRRYVSAFTGTSGYVLVSQEEALLMTDFRYLSQATDQAAALTVALHGMEPFESIADYARSLGIRSLGVEAKHLSLSQAHALQAAMADIECVPTEDIVEKLRNVKDEDEVKTLREAARISDVAFAEVLNVIRPGVSERRIAAELEYRMRLLGADCGWPGIIVASGYRSALPHGVASDKEVGRGEFVTLDFGAIVNGYMSDVTRTVFVGEPNERHLSVYAAVLDANEAAIRGLRPGMNGKQGDALGRDIIDSRGFGSYFGHGLGHGIGLEIHEQVRLSKESDSVLEPGNVLTVEPGIYIPGFGGVRIEDDVLITAGGVEVLTSSPKQLIAL</sequence>
<evidence type="ECO:0000256" key="1">
    <source>
        <dbReference type="ARBA" id="ARBA00022723"/>
    </source>
</evidence>
<dbReference type="AlphaFoldDB" id="A0A494Y104"/>
<dbReference type="Pfam" id="PF00557">
    <property type="entry name" value="Peptidase_M24"/>
    <property type="match status" value="1"/>
</dbReference>
<evidence type="ECO:0000313" key="5">
    <source>
        <dbReference type="EMBL" id="RKP54097.1"/>
    </source>
</evidence>
<feature type="domain" description="Peptidase M24" evidence="3">
    <location>
        <begin position="138"/>
        <end position="340"/>
    </location>
</feature>
<dbReference type="InterPro" id="IPR029149">
    <property type="entry name" value="Creatin/AminoP/Spt16_N"/>
</dbReference>
<dbReference type="Gene3D" id="3.90.230.10">
    <property type="entry name" value="Creatinase/methionine aminopeptidase superfamily"/>
    <property type="match status" value="1"/>
</dbReference>
<dbReference type="InterPro" id="IPR001131">
    <property type="entry name" value="Peptidase_M24B_aminopep-P_CS"/>
</dbReference>
<evidence type="ECO:0000259" key="3">
    <source>
        <dbReference type="Pfam" id="PF00557"/>
    </source>
</evidence>
<dbReference type="InterPro" id="IPR036005">
    <property type="entry name" value="Creatinase/aminopeptidase-like"/>
</dbReference>
<dbReference type="InterPro" id="IPR000994">
    <property type="entry name" value="Pept_M24"/>
</dbReference>
<dbReference type="Pfam" id="PF01321">
    <property type="entry name" value="Creatinase_N"/>
    <property type="match status" value="1"/>
</dbReference>
<dbReference type="PROSITE" id="PS00491">
    <property type="entry name" value="PROLINE_PEPTIDASE"/>
    <property type="match status" value="1"/>
</dbReference>
<evidence type="ECO:0000256" key="2">
    <source>
        <dbReference type="ARBA" id="ARBA00022801"/>
    </source>
</evidence>
<dbReference type="InterPro" id="IPR001714">
    <property type="entry name" value="Pept_M24_MAP"/>
</dbReference>
<keyword evidence="1" id="KW-0479">Metal-binding</keyword>
<comment type="caution">
    <text evidence="5">The sequence shown here is derived from an EMBL/GenBank/DDBJ whole genome shotgun (WGS) entry which is preliminary data.</text>
</comment>
<dbReference type="InterPro" id="IPR050659">
    <property type="entry name" value="Peptidase_M24B"/>
</dbReference>
<keyword evidence="2" id="KW-0378">Hydrolase</keyword>
<keyword evidence="5" id="KW-0645">Protease</keyword>
<gene>
    <name evidence="5" type="ORF">D7Z26_11970</name>
</gene>
<feature type="domain" description="Creatinase N-terminal" evidence="4">
    <location>
        <begin position="5"/>
        <end position="130"/>
    </location>
</feature>
<dbReference type="Proteomes" id="UP000282076">
    <property type="component" value="Unassembled WGS sequence"/>
</dbReference>
<dbReference type="PRINTS" id="PR00599">
    <property type="entry name" value="MAPEPTIDASE"/>
</dbReference>
<dbReference type="InterPro" id="IPR000587">
    <property type="entry name" value="Creatinase_N"/>
</dbReference>
<dbReference type="GO" id="GO:0008235">
    <property type="term" value="F:metalloexopeptidase activity"/>
    <property type="evidence" value="ECO:0007669"/>
    <property type="project" value="UniProtKB-ARBA"/>
</dbReference>
<dbReference type="SUPFAM" id="SSF53092">
    <property type="entry name" value="Creatinase/prolidase N-terminal domain"/>
    <property type="match status" value="1"/>
</dbReference>
<dbReference type="OrthoDB" id="9806388at2"/>